<dbReference type="EMBL" id="CP024988">
    <property type="protein sequence ID" value="AWT25546.1"/>
    <property type="molecule type" value="Genomic_DNA"/>
</dbReference>
<accession>A0A2Z3YMW1</accession>
<feature type="compositionally biased region" description="Low complexity" evidence="1">
    <location>
        <begin position="86"/>
        <end position="110"/>
    </location>
</feature>
<evidence type="ECO:0000256" key="1">
    <source>
        <dbReference type="SAM" id="MobiDB-lite"/>
    </source>
</evidence>
<keyword evidence="2" id="KW-1133">Transmembrane helix</keyword>
<keyword evidence="2" id="KW-0472">Membrane</keyword>
<dbReference type="AlphaFoldDB" id="A0A2Z3YMW1"/>
<feature type="transmembrane region" description="Helical" evidence="2">
    <location>
        <begin position="259"/>
        <end position="280"/>
    </location>
</feature>
<evidence type="ECO:0000256" key="2">
    <source>
        <dbReference type="SAM" id="Phobius"/>
    </source>
</evidence>
<keyword evidence="4" id="KW-1185">Reference proteome</keyword>
<feature type="transmembrane region" description="Helical" evidence="2">
    <location>
        <begin position="230"/>
        <end position="253"/>
    </location>
</feature>
<dbReference type="KEGG" id="cpre:Csp1_07370"/>
<reference evidence="4" key="1">
    <citation type="submission" date="2017-11" db="EMBL/GenBank/DDBJ databases">
        <title>Otitis media/interna in a cat caused by the recently described species Corynebacterium provencense.</title>
        <authorList>
            <person name="Kittl S."/>
            <person name="Brodard I."/>
            <person name="Rychener L."/>
            <person name="Jores J."/>
            <person name="Roosje P."/>
            <person name="Gobeli Brawand S."/>
        </authorList>
    </citation>
    <scope>NUCLEOTIDE SEQUENCE [LARGE SCALE GENOMIC DNA]</scope>
    <source>
        <strain evidence="4">17KM38</strain>
    </source>
</reference>
<keyword evidence="2" id="KW-0812">Transmembrane</keyword>
<name>A0A2Z3YMW1_9CORY</name>
<dbReference type="STRING" id="1737425.GCA_900049755_00556"/>
<gene>
    <name evidence="3" type="ORF">Csp1_07370</name>
</gene>
<feature type="compositionally biased region" description="Polar residues" evidence="1">
    <location>
        <begin position="111"/>
        <end position="122"/>
    </location>
</feature>
<evidence type="ECO:0000313" key="4">
    <source>
        <dbReference type="Proteomes" id="UP000247696"/>
    </source>
</evidence>
<evidence type="ECO:0000313" key="3">
    <source>
        <dbReference type="EMBL" id="AWT25546.1"/>
    </source>
</evidence>
<evidence type="ECO:0008006" key="5">
    <source>
        <dbReference type="Google" id="ProtNLM"/>
    </source>
</evidence>
<sequence>MPNYNLYTELALDKDMPPAEIGQLLDSRINTLLGQGYQQNSPEVDQLSTARAILSDPVKRDTYEAALAGPDGVVDVRWLHGLADSAPSVPSGSSSHPAPASPSSPTFPESLSSRNPVSGASGQESFPTSSASSSFSEVSSDSASSSASAASPYGASSAGAADASQSYGATPFSQPAQGSSSSTDFSSRFAAGSYGGASGPQPAAAPVSQTKQFGSAEISVEGRSRSQSKVYLACLAVIALGMLYPLVILFTAGEDDVDAVYSILKALLFTVAHAVAWLAVAEAIWSARRILAPSGAAGSQARPVAGAPAQFGTTTAAGE</sequence>
<feature type="region of interest" description="Disordered" evidence="1">
    <location>
        <begin position="164"/>
        <end position="184"/>
    </location>
</feature>
<protein>
    <recommendedName>
        <fullName evidence="5">J domain-containing protein</fullName>
    </recommendedName>
</protein>
<proteinExistence type="predicted"/>
<organism evidence="3 4">
    <name type="scientific">Corynebacterium provencense</name>
    <dbReference type="NCBI Taxonomy" id="1737425"/>
    <lineage>
        <taxon>Bacteria</taxon>
        <taxon>Bacillati</taxon>
        <taxon>Actinomycetota</taxon>
        <taxon>Actinomycetes</taxon>
        <taxon>Mycobacteriales</taxon>
        <taxon>Corynebacteriaceae</taxon>
        <taxon>Corynebacterium</taxon>
    </lineage>
</organism>
<feature type="region of interest" description="Disordered" evidence="1">
    <location>
        <begin position="86"/>
        <end position="141"/>
    </location>
</feature>
<feature type="compositionally biased region" description="Low complexity" evidence="1">
    <location>
        <begin position="123"/>
        <end position="141"/>
    </location>
</feature>
<dbReference type="RefSeq" id="WP_193867117.1">
    <property type="nucleotide sequence ID" value="NZ_CP024988.1"/>
</dbReference>
<dbReference type="Proteomes" id="UP000247696">
    <property type="component" value="Chromosome"/>
</dbReference>